<gene>
    <name evidence="1" type="ORF">ACI76L_11525</name>
</gene>
<reference evidence="1 2" key="1">
    <citation type="journal article" date="2016" name="Sci. Rep.">
        <title>Whole genome sequencing identifies a novel species of the genus Capnocytophaga isolated from dog and cat bite wounds in humans.</title>
        <authorList>
            <person name="Zangenah S."/>
            <person name="Abbasi N."/>
            <person name="Andersson A.F."/>
            <person name="Bergman P."/>
        </authorList>
    </citation>
    <scope>NUCLEOTIDE SEQUENCE [LARGE SCALE GENOMIC DNA]</scope>
    <source>
        <strain evidence="1 2">W5</strain>
    </source>
</reference>
<sequence>MNDDLEKYIQKIEKNPETGEDEVWLHNLPKDESLFTINLFKLFE</sequence>
<evidence type="ECO:0000313" key="2">
    <source>
        <dbReference type="Proteomes" id="UP001622370"/>
    </source>
</evidence>
<dbReference type="Proteomes" id="UP001622370">
    <property type="component" value="Unassembled WGS sequence"/>
</dbReference>
<dbReference type="EMBL" id="JBJGWJ010000011">
    <property type="protein sequence ID" value="MFK8294415.1"/>
    <property type="molecule type" value="Genomic_DNA"/>
</dbReference>
<comment type="caution">
    <text evidence="1">The sequence shown here is derived from an EMBL/GenBank/DDBJ whole genome shotgun (WGS) entry which is preliminary data.</text>
</comment>
<evidence type="ECO:0000313" key="1">
    <source>
        <dbReference type="EMBL" id="MFK8294415.1"/>
    </source>
</evidence>
<accession>A0ABW8QDP5</accession>
<proteinExistence type="predicted"/>
<protein>
    <submittedName>
        <fullName evidence="1">Uncharacterized protein</fullName>
    </submittedName>
</protein>
<organism evidence="1 2">
    <name type="scientific">Capnocytophaga stomatis</name>
    <dbReference type="NCBI Taxonomy" id="1848904"/>
    <lineage>
        <taxon>Bacteria</taxon>
        <taxon>Pseudomonadati</taxon>
        <taxon>Bacteroidota</taxon>
        <taxon>Flavobacteriia</taxon>
        <taxon>Flavobacteriales</taxon>
        <taxon>Flavobacteriaceae</taxon>
        <taxon>Capnocytophaga</taxon>
    </lineage>
</organism>
<keyword evidence="2" id="KW-1185">Reference proteome</keyword>
<dbReference type="RefSeq" id="WP_405254881.1">
    <property type="nucleotide sequence ID" value="NZ_JBJGWE010000011.1"/>
</dbReference>
<name>A0ABW8QDP5_9FLAO</name>